<feature type="domain" description="Helicase ATP-binding" evidence="8">
    <location>
        <begin position="117"/>
        <end position="288"/>
    </location>
</feature>
<dbReference type="GO" id="GO:0043186">
    <property type="term" value="C:P granule"/>
    <property type="evidence" value="ECO:0007669"/>
    <property type="project" value="UniProtKB-ARBA"/>
</dbReference>
<dbReference type="Pfam" id="PF00271">
    <property type="entry name" value="Helicase_C"/>
    <property type="match status" value="1"/>
</dbReference>
<keyword evidence="5 7" id="KW-0694">RNA-binding</keyword>
<keyword evidence="3 7" id="KW-0347">Helicase</keyword>
<dbReference type="GO" id="GO:0016787">
    <property type="term" value="F:hydrolase activity"/>
    <property type="evidence" value="ECO:0007669"/>
    <property type="project" value="UniProtKB-KW"/>
</dbReference>
<dbReference type="GO" id="GO:0003724">
    <property type="term" value="F:RNA helicase activity"/>
    <property type="evidence" value="ECO:0007669"/>
    <property type="project" value="UniProtKB-EC"/>
</dbReference>
<dbReference type="PROSITE" id="PS51192">
    <property type="entry name" value="HELICASE_ATP_BIND_1"/>
    <property type="match status" value="1"/>
</dbReference>
<dbReference type="Pfam" id="PF00270">
    <property type="entry name" value="DEAD"/>
    <property type="match status" value="1"/>
</dbReference>
<evidence type="ECO:0000259" key="10">
    <source>
        <dbReference type="PROSITE" id="PS51195"/>
    </source>
</evidence>
<proteinExistence type="inferred from homology"/>
<dbReference type="InterPro" id="IPR014001">
    <property type="entry name" value="Helicase_ATP-bd"/>
</dbReference>
<evidence type="ECO:0000259" key="8">
    <source>
        <dbReference type="PROSITE" id="PS51192"/>
    </source>
</evidence>
<dbReference type="InterPro" id="IPR001650">
    <property type="entry name" value="Helicase_C-like"/>
</dbReference>
<evidence type="ECO:0000256" key="2">
    <source>
        <dbReference type="ARBA" id="ARBA00022801"/>
    </source>
</evidence>
<keyword evidence="4 7" id="KW-0067">ATP-binding</keyword>
<evidence type="ECO:0000313" key="12">
    <source>
        <dbReference type="Proteomes" id="UP000242913"/>
    </source>
</evidence>
<feature type="non-terminal residue" evidence="11">
    <location>
        <position position="1"/>
    </location>
</feature>
<dbReference type="InterPro" id="IPR014014">
    <property type="entry name" value="RNA_helicase_DEAD_Q_motif"/>
</dbReference>
<evidence type="ECO:0000256" key="7">
    <source>
        <dbReference type="RuleBase" id="RU365068"/>
    </source>
</evidence>
<dbReference type="PROSITE" id="PS00039">
    <property type="entry name" value="DEAD_ATP_HELICASE"/>
    <property type="match status" value="1"/>
</dbReference>
<feature type="short sequence motif" description="Q motif" evidence="6">
    <location>
        <begin position="86"/>
        <end position="114"/>
    </location>
</feature>
<keyword evidence="1 7" id="KW-0547">Nucleotide-binding</keyword>
<feature type="domain" description="DEAD-box RNA helicase Q" evidence="10">
    <location>
        <begin position="86"/>
        <end position="114"/>
    </location>
</feature>
<dbReference type="PANTHER" id="PTHR24031">
    <property type="entry name" value="RNA HELICASE"/>
    <property type="match status" value="1"/>
</dbReference>
<organism evidence="11 12">
    <name type="scientific">Onchocerca flexuosa</name>
    <dbReference type="NCBI Taxonomy" id="387005"/>
    <lineage>
        <taxon>Eukaryota</taxon>
        <taxon>Metazoa</taxon>
        <taxon>Ecdysozoa</taxon>
        <taxon>Nematoda</taxon>
        <taxon>Chromadorea</taxon>
        <taxon>Rhabditida</taxon>
        <taxon>Spirurina</taxon>
        <taxon>Spiruromorpha</taxon>
        <taxon>Filarioidea</taxon>
        <taxon>Onchocercidae</taxon>
        <taxon>Onchocerca</taxon>
    </lineage>
</organism>
<dbReference type="PROSITE" id="PS51195">
    <property type="entry name" value="Q_MOTIF"/>
    <property type="match status" value="1"/>
</dbReference>
<reference evidence="11 12" key="1">
    <citation type="submission" date="2015-12" db="EMBL/GenBank/DDBJ databases">
        <title>Draft genome of the nematode, Onchocerca flexuosa.</title>
        <authorList>
            <person name="Mitreva M."/>
        </authorList>
    </citation>
    <scope>NUCLEOTIDE SEQUENCE [LARGE SCALE GENOMIC DNA]</scope>
    <source>
        <strain evidence="11">Red Deer</strain>
    </source>
</reference>
<comment type="function">
    <text evidence="7">RNA helicase.</text>
</comment>
<keyword evidence="2 7" id="KW-0378">Hydrolase</keyword>
<evidence type="ECO:0000256" key="6">
    <source>
        <dbReference type="PROSITE-ProRule" id="PRU00552"/>
    </source>
</evidence>
<dbReference type="InterPro" id="IPR011545">
    <property type="entry name" value="DEAD/DEAH_box_helicase_dom"/>
</dbReference>
<evidence type="ECO:0000259" key="9">
    <source>
        <dbReference type="PROSITE" id="PS51194"/>
    </source>
</evidence>
<dbReference type="Proteomes" id="UP000242913">
    <property type="component" value="Unassembled WGS sequence"/>
</dbReference>
<dbReference type="SMART" id="SM00487">
    <property type="entry name" value="DEXDc"/>
    <property type="match status" value="1"/>
</dbReference>
<name>A0A238BSR6_9BILA</name>
<dbReference type="SMART" id="SM00490">
    <property type="entry name" value="HELICc"/>
    <property type="match status" value="1"/>
</dbReference>
<dbReference type="AlphaFoldDB" id="A0A238BSR6"/>
<dbReference type="InterPro" id="IPR027417">
    <property type="entry name" value="P-loop_NTPase"/>
</dbReference>
<dbReference type="CDD" id="cd18787">
    <property type="entry name" value="SF2_C_DEAD"/>
    <property type="match status" value="1"/>
</dbReference>
<protein>
    <recommendedName>
        <fullName evidence="7">ATP-dependent RNA helicase</fullName>
        <ecNumber evidence="7">3.6.4.13</ecNumber>
    </recommendedName>
</protein>
<dbReference type="OrthoDB" id="434041at2759"/>
<feature type="domain" description="Helicase C-terminal" evidence="9">
    <location>
        <begin position="291"/>
        <end position="448"/>
    </location>
</feature>
<dbReference type="EC" id="3.6.4.13" evidence="7"/>
<accession>A0A238BSR6</accession>
<dbReference type="PROSITE" id="PS51194">
    <property type="entry name" value="HELICASE_CTER"/>
    <property type="match status" value="1"/>
</dbReference>
<comment type="similarity">
    <text evidence="7">Belongs to the DEAD box helicase family.</text>
</comment>
<evidence type="ECO:0000256" key="1">
    <source>
        <dbReference type="ARBA" id="ARBA00022741"/>
    </source>
</evidence>
<dbReference type="EMBL" id="KZ270016">
    <property type="protein sequence ID" value="OZC08044.1"/>
    <property type="molecule type" value="Genomic_DNA"/>
</dbReference>
<dbReference type="SUPFAM" id="SSF52540">
    <property type="entry name" value="P-loop containing nucleoside triphosphate hydrolases"/>
    <property type="match status" value="1"/>
</dbReference>
<comment type="domain">
    <text evidence="7">The Q motif is unique to and characteristic of the DEAD box family of RNA helicases and controls ATP binding and hydrolysis.</text>
</comment>
<gene>
    <name evidence="11" type="ORF">X798_04936</name>
</gene>
<dbReference type="GO" id="GO:0005524">
    <property type="term" value="F:ATP binding"/>
    <property type="evidence" value="ECO:0007669"/>
    <property type="project" value="UniProtKB-UniRule"/>
</dbReference>
<dbReference type="GO" id="GO:0003723">
    <property type="term" value="F:RNA binding"/>
    <property type="evidence" value="ECO:0007669"/>
    <property type="project" value="UniProtKB-UniRule"/>
</dbReference>
<comment type="catalytic activity">
    <reaction evidence="7">
        <text>ATP + H2O = ADP + phosphate + H(+)</text>
        <dbReference type="Rhea" id="RHEA:13065"/>
        <dbReference type="ChEBI" id="CHEBI:15377"/>
        <dbReference type="ChEBI" id="CHEBI:15378"/>
        <dbReference type="ChEBI" id="CHEBI:30616"/>
        <dbReference type="ChEBI" id="CHEBI:43474"/>
        <dbReference type="ChEBI" id="CHEBI:456216"/>
        <dbReference type="EC" id="3.6.4.13"/>
    </reaction>
</comment>
<evidence type="ECO:0000256" key="4">
    <source>
        <dbReference type="ARBA" id="ARBA00022840"/>
    </source>
</evidence>
<evidence type="ECO:0000256" key="5">
    <source>
        <dbReference type="ARBA" id="ARBA00022884"/>
    </source>
</evidence>
<keyword evidence="12" id="KW-1185">Reference proteome</keyword>
<sequence length="807" mass="92553">RVTLINEYWIKLILSSIDNVQKILIFYVCSTHTDNTSSSNFQWKDGNGQFVKRDIYKKLRMTVVYFSFTMDVGEIMRTVDVEADVPDFNSLMLNRTSLNALAKAGFTKPSPVQARAIPFGMLGFDLLVQAKSGTGKTMVFALLAVENLNAQVGCSQVLIVAPTREIASQIVSYIRMLAPPVIHVGMFVGGNEKGIAEDIQKLKKSIHIVVGTTGRLCHLVRINVLRLSYIRLFILDEADKLMEDNFQKEINYLFSALPPEKQVAVFSATYPYQLDATLTHYMRDVHLVRIDTDAQLLGVKQYVIVARNETRKMNILLRLLLRLRYGQCIIFQARFDVVCISGNMPQTERTKAMRRLKNCMVKLLVSTDLTARGIDAPGVNVVINYGSPLVLATYLHRIGRAGRFGTHGAAFTILNSDKELKLFSDFAVEGKLRVKLLQVREDWPSNLIYDDEFFSNSEDFHPYMMRNWRGQQDHNDEEDEVYEFMKVGSNSLPEFEEALKLYKDKIALHQKSKKHIYSNQDFYDIFGSMKNNEIPEMLLKKLIALKIRSPYDLDLTRKNTLMTLRMETKNKNSEDISALERSCHEKSFYLLNKEANFTMNIDINMVRHYVPYRGSKENIYEANPTSSATNYVDISNPKELEFVNFDRLLLENLPKYKPDSESPADRLDEKYVKKSSLVGSSDLQELNAGLDESVEWKKKNAKYEACKELRTKLIKIKSRFNYELVLGMNKIRECITTTGEPDIRSVATQTEAEEKLTATRSAQTDGLSFYANSNFVHSNGDPSSQECVQREMNHFAKYIKYMRQFKF</sequence>
<dbReference type="InterPro" id="IPR000629">
    <property type="entry name" value="RNA-helicase_DEAD-box_CS"/>
</dbReference>
<evidence type="ECO:0000256" key="3">
    <source>
        <dbReference type="ARBA" id="ARBA00022806"/>
    </source>
</evidence>
<evidence type="ECO:0000313" key="11">
    <source>
        <dbReference type="EMBL" id="OZC08044.1"/>
    </source>
</evidence>
<dbReference type="Gene3D" id="3.40.50.300">
    <property type="entry name" value="P-loop containing nucleotide triphosphate hydrolases"/>
    <property type="match status" value="2"/>
</dbReference>